<proteinExistence type="predicted"/>
<reference evidence="1 2" key="1">
    <citation type="journal article" date="2019" name="Nat. Ecol. Evol.">
        <title>Megaphylogeny resolves global patterns of mushroom evolution.</title>
        <authorList>
            <person name="Varga T."/>
            <person name="Krizsan K."/>
            <person name="Foldi C."/>
            <person name="Dima B."/>
            <person name="Sanchez-Garcia M."/>
            <person name="Sanchez-Ramirez S."/>
            <person name="Szollosi G.J."/>
            <person name="Szarkandi J.G."/>
            <person name="Papp V."/>
            <person name="Albert L."/>
            <person name="Andreopoulos W."/>
            <person name="Angelini C."/>
            <person name="Antonin V."/>
            <person name="Barry K.W."/>
            <person name="Bougher N.L."/>
            <person name="Buchanan P."/>
            <person name="Buyck B."/>
            <person name="Bense V."/>
            <person name="Catcheside P."/>
            <person name="Chovatia M."/>
            <person name="Cooper J."/>
            <person name="Damon W."/>
            <person name="Desjardin D."/>
            <person name="Finy P."/>
            <person name="Geml J."/>
            <person name="Haridas S."/>
            <person name="Hughes K."/>
            <person name="Justo A."/>
            <person name="Karasinski D."/>
            <person name="Kautmanova I."/>
            <person name="Kiss B."/>
            <person name="Kocsube S."/>
            <person name="Kotiranta H."/>
            <person name="LaButti K.M."/>
            <person name="Lechner B.E."/>
            <person name="Liimatainen K."/>
            <person name="Lipzen A."/>
            <person name="Lukacs Z."/>
            <person name="Mihaltcheva S."/>
            <person name="Morgado L.N."/>
            <person name="Niskanen T."/>
            <person name="Noordeloos M.E."/>
            <person name="Ohm R.A."/>
            <person name="Ortiz-Santana B."/>
            <person name="Ovrebo C."/>
            <person name="Racz N."/>
            <person name="Riley R."/>
            <person name="Savchenko A."/>
            <person name="Shiryaev A."/>
            <person name="Soop K."/>
            <person name="Spirin V."/>
            <person name="Szebenyi C."/>
            <person name="Tomsovsky M."/>
            <person name="Tulloss R.E."/>
            <person name="Uehling J."/>
            <person name="Grigoriev I.V."/>
            <person name="Vagvolgyi C."/>
            <person name="Papp T."/>
            <person name="Martin F.M."/>
            <person name="Miettinen O."/>
            <person name="Hibbett D.S."/>
            <person name="Nagy L.G."/>
        </authorList>
    </citation>
    <scope>NUCLEOTIDE SEQUENCE [LARGE SCALE GENOMIC DNA]</scope>
    <source>
        <strain evidence="1 2">NL-1719</strain>
    </source>
</reference>
<dbReference type="EMBL" id="ML208307">
    <property type="protein sequence ID" value="TFK70796.1"/>
    <property type="molecule type" value="Genomic_DNA"/>
</dbReference>
<organism evidence="1 2">
    <name type="scientific">Pluteus cervinus</name>
    <dbReference type="NCBI Taxonomy" id="181527"/>
    <lineage>
        <taxon>Eukaryota</taxon>
        <taxon>Fungi</taxon>
        <taxon>Dikarya</taxon>
        <taxon>Basidiomycota</taxon>
        <taxon>Agaricomycotina</taxon>
        <taxon>Agaricomycetes</taxon>
        <taxon>Agaricomycetidae</taxon>
        <taxon>Agaricales</taxon>
        <taxon>Pluteineae</taxon>
        <taxon>Pluteaceae</taxon>
        <taxon>Pluteus</taxon>
    </lineage>
</organism>
<sequence length="379" mass="42604">MSEEKTTSYRLEYAHSGRSSCKGPKPCTGTNIPKGALRLGTPVDFRGNKSFAWRHWGCTTKKVIENIKKNFEDASELDGYEDLKPEDQAKIRQAYRDGHVANEDIPETARKPAREEGGEKIDEEKPKKEHDHAKKKVVDEDSEKPKNKRAPRKKAEDAGKKAETAAPKEWASKKKQEGDEFGDFSKELDDVPAEDGNDEGAAEKPAEKVKEKAKEALVEGLGESSTFAAYVDRHRTRPVSPTFHHALDQERRNHRRSHPGGVAPTTGESLDSVLERVEKCEQALDGIRHASLENKVDQNSDNVSKIMTDLENFRNETHKFFAEMITALGDRHKHNPYTCEDCLKHPALLPPLPDFMKGVAWNPPHRQRPGRVGAHTFHG</sequence>
<accession>A0ACD3AYV7</accession>
<keyword evidence="2" id="KW-1185">Reference proteome</keyword>
<protein>
    <submittedName>
        <fullName evidence="1">Zf-PARP-domain-containing protein</fullName>
    </submittedName>
</protein>
<evidence type="ECO:0000313" key="2">
    <source>
        <dbReference type="Proteomes" id="UP000308600"/>
    </source>
</evidence>
<gene>
    <name evidence="1" type="ORF">BDN72DRAFT_838461</name>
</gene>
<dbReference type="Proteomes" id="UP000308600">
    <property type="component" value="Unassembled WGS sequence"/>
</dbReference>
<name>A0ACD3AYV7_9AGAR</name>
<evidence type="ECO:0000313" key="1">
    <source>
        <dbReference type="EMBL" id="TFK70796.1"/>
    </source>
</evidence>